<reference evidence="4 5" key="1">
    <citation type="journal article" date="2012" name="J. Bacteriol.">
        <title>Complete Genome Sequence of Mycobacterium vaccae Type Strain ATCC 25954.</title>
        <authorList>
            <person name="Ho Y.S."/>
            <person name="Adroub S.A."/>
            <person name="Abadi M."/>
            <person name="Al Alwan B."/>
            <person name="Alkhateeb R."/>
            <person name="Gao G."/>
            <person name="Ragab A."/>
            <person name="Ali S."/>
            <person name="van Soolingen D."/>
            <person name="Bitter W."/>
            <person name="Pain A."/>
            <person name="Abdallah A.M."/>
        </authorList>
    </citation>
    <scope>NUCLEOTIDE SEQUENCE [LARGE SCALE GENOMIC DNA]</scope>
    <source>
        <strain evidence="4 5">ATCC 25954</strain>
    </source>
</reference>
<evidence type="ECO:0000256" key="2">
    <source>
        <dbReference type="SAM" id="SignalP"/>
    </source>
</evidence>
<evidence type="ECO:0000313" key="4">
    <source>
        <dbReference type="EMBL" id="EJZ05221.1"/>
    </source>
</evidence>
<comment type="caution">
    <text evidence="4">The sequence shown here is derived from an EMBL/GenBank/DDBJ whole genome shotgun (WGS) entry which is preliminary data.</text>
</comment>
<sequence length="412" mass="43982">MTAAAVPFAALPLAFGGSVATAAQLLPTGAATVLHHGPTPWAMDDNLGGALCDEPKVCREVSYQWIVALGTVEIGLTPNVRALDFAIKNLPSEPDAPEDKIVYAFSGGARVASVWLRDHSSDHENSSATPPPEDLTFVLLGNGGRKYGGLNGWWYGDKLLTPTDTDYAVIDVAREYDPIADFPVNPFNLLALANAVAAFTYVHMSYDEVDLDDPANIVWTEGNTTYVHVPTKNLPLLQGFRDFGLGWLVDGWEEPLRAIIDQAYDRTWLDGKLPQGEAGDETLQTLLDEQQETPRTVARTQAAGHHVDGEVGDEVADEVANEVADEQAPDPATGGEDTTDVDNTDEDTPDEETSDEETEDRDSAEPVTDDEDIDAPADEDTGTADEPSPEADSDAESGADKAADSADGGSEA</sequence>
<name>K0UE88_MYCVA</name>
<keyword evidence="2" id="KW-0732">Signal</keyword>
<feature type="domain" description="PE-PPE" evidence="3">
    <location>
        <begin position="80"/>
        <end position="265"/>
    </location>
</feature>
<dbReference type="AlphaFoldDB" id="K0UE88"/>
<feature type="signal peptide" evidence="2">
    <location>
        <begin position="1"/>
        <end position="22"/>
    </location>
</feature>
<proteinExistence type="predicted"/>
<dbReference type="eggNOG" id="COG5651">
    <property type="taxonomic scope" value="Bacteria"/>
</dbReference>
<feature type="region of interest" description="Disordered" evidence="1">
    <location>
        <begin position="324"/>
        <end position="412"/>
    </location>
</feature>
<protein>
    <recommendedName>
        <fullName evidence="3">PE-PPE domain-containing protein</fullName>
    </recommendedName>
</protein>
<dbReference type="InterPro" id="IPR013228">
    <property type="entry name" value="PE-PPE_C"/>
</dbReference>
<dbReference type="HOGENOM" id="CLU_041780_0_0_11"/>
<evidence type="ECO:0000256" key="1">
    <source>
        <dbReference type="SAM" id="MobiDB-lite"/>
    </source>
</evidence>
<evidence type="ECO:0000313" key="5">
    <source>
        <dbReference type="Proteomes" id="UP000006072"/>
    </source>
</evidence>
<evidence type="ECO:0000259" key="3">
    <source>
        <dbReference type="Pfam" id="PF08237"/>
    </source>
</evidence>
<gene>
    <name evidence="4" type="ORF">MVAC_25990</name>
</gene>
<feature type="chain" id="PRO_5003838476" description="PE-PPE domain-containing protein" evidence="2">
    <location>
        <begin position="23"/>
        <end position="412"/>
    </location>
</feature>
<dbReference type="Proteomes" id="UP000006072">
    <property type="component" value="Unassembled WGS sequence"/>
</dbReference>
<accession>K0UE88</accession>
<dbReference type="Pfam" id="PF08237">
    <property type="entry name" value="PE-PPE"/>
    <property type="match status" value="1"/>
</dbReference>
<feature type="compositionally biased region" description="Acidic residues" evidence="1">
    <location>
        <begin position="337"/>
        <end position="397"/>
    </location>
</feature>
<keyword evidence="5" id="KW-1185">Reference proteome</keyword>
<organism evidence="4 5">
    <name type="scientific">Mycolicibacterium vaccae ATCC 25954</name>
    <dbReference type="NCBI Taxonomy" id="1194972"/>
    <lineage>
        <taxon>Bacteria</taxon>
        <taxon>Bacillati</taxon>
        <taxon>Actinomycetota</taxon>
        <taxon>Actinomycetes</taxon>
        <taxon>Mycobacteriales</taxon>
        <taxon>Mycobacteriaceae</taxon>
        <taxon>Mycolicibacterium</taxon>
    </lineage>
</organism>
<dbReference type="PATRIC" id="fig|1194972.3.peg.5174"/>
<dbReference type="EMBL" id="ALQA01000086">
    <property type="protein sequence ID" value="EJZ05221.1"/>
    <property type="molecule type" value="Genomic_DNA"/>
</dbReference>
<dbReference type="RefSeq" id="WP_003932287.1">
    <property type="nucleotide sequence ID" value="NZ_JH814696.1"/>
</dbReference>